<keyword evidence="2" id="KW-1133">Transmembrane helix</keyword>
<evidence type="ECO:0000256" key="2">
    <source>
        <dbReference type="SAM" id="Phobius"/>
    </source>
</evidence>
<name>A0AAN9HQ56_CROPI</name>
<protein>
    <submittedName>
        <fullName evidence="3">Uncharacterized protein</fullName>
    </submittedName>
</protein>
<dbReference type="AlphaFoldDB" id="A0AAN9HQ56"/>
<feature type="compositionally biased region" description="Basic residues" evidence="1">
    <location>
        <begin position="59"/>
        <end position="73"/>
    </location>
</feature>
<proteinExistence type="predicted"/>
<dbReference type="EMBL" id="JAYWIO010000008">
    <property type="protein sequence ID" value="KAK7245144.1"/>
    <property type="molecule type" value="Genomic_DNA"/>
</dbReference>
<accession>A0AAN9HQ56</accession>
<evidence type="ECO:0000313" key="3">
    <source>
        <dbReference type="EMBL" id="KAK7245144.1"/>
    </source>
</evidence>
<keyword evidence="2" id="KW-0472">Membrane</keyword>
<feature type="transmembrane region" description="Helical" evidence="2">
    <location>
        <begin position="6"/>
        <end position="24"/>
    </location>
</feature>
<evidence type="ECO:0000256" key="1">
    <source>
        <dbReference type="SAM" id="MobiDB-lite"/>
    </source>
</evidence>
<dbReference type="Proteomes" id="UP001372338">
    <property type="component" value="Unassembled WGS sequence"/>
</dbReference>
<organism evidence="3 4">
    <name type="scientific">Crotalaria pallida</name>
    <name type="common">Smooth rattlebox</name>
    <name type="synonym">Crotalaria striata</name>
    <dbReference type="NCBI Taxonomy" id="3830"/>
    <lineage>
        <taxon>Eukaryota</taxon>
        <taxon>Viridiplantae</taxon>
        <taxon>Streptophyta</taxon>
        <taxon>Embryophyta</taxon>
        <taxon>Tracheophyta</taxon>
        <taxon>Spermatophyta</taxon>
        <taxon>Magnoliopsida</taxon>
        <taxon>eudicotyledons</taxon>
        <taxon>Gunneridae</taxon>
        <taxon>Pentapetalae</taxon>
        <taxon>rosids</taxon>
        <taxon>fabids</taxon>
        <taxon>Fabales</taxon>
        <taxon>Fabaceae</taxon>
        <taxon>Papilionoideae</taxon>
        <taxon>50 kb inversion clade</taxon>
        <taxon>genistoids sensu lato</taxon>
        <taxon>core genistoids</taxon>
        <taxon>Crotalarieae</taxon>
        <taxon>Crotalaria</taxon>
    </lineage>
</organism>
<feature type="region of interest" description="Disordered" evidence="1">
    <location>
        <begin position="59"/>
        <end position="81"/>
    </location>
</feature>
<comment type="caution">
    <text evidence="3">The sequence shown here is derived from an EMBL/GenBank/DDBJ whole genome shotgun (WGS) entry which is preliminary data.</text>
</comment>
<evidence type="ECO:0000313" key="4">
    <source>
        <dbReference type="Proteomes" id="UP001372338"/>
    </source>
</evidence>
<sequence>MHFFCVVLLVLIQILITSWLFIIIHSPPIKTKLKCFFSSLVFHNPPPFFKKIKSRLLGKQKKKKKKKAILPKRFNRDRPFR</sequence>
<keyword evidence="4" id="KW-1185">Reference proteome</keyword>
<reference evidence="3 4" key="1">
    <citation type="submission" date="2024-01" db="EMBL/GenBank/DDBJ databases">
        <title>The genomes of 5 underutilized Papilionoideae crops provide insights into root nodulation and disease resistanc.</title>
        <authorList>
            <person name="Yuan L."/>
        </authorList>
    </citation>
    <scope>NUCLEOTIDE SEQUENCE [LARGE SCALE GENOMIC DNA]</scope>
    <source>
        <strain evidence="3">ZHUSHIDOU_FW_LH</strain>
        <tissue evidence="3">Leaf</tissue>
    </source>
</reference>
<gene>
    <name evidence="3" type="ORF">RIF29_39979</name>
</gene>
<keyword evidence="2" id="KW-0812">Transmembrane</keyword>